<evidence type="ECO:0000256" key="5">
    <source>
        <dbReference type="ARBA" id="ARBA00022605"/>
    </source>
</evidence>
<dbReference type="PROSITE" id="PS00666">
    <property type="entry name" value="DHDPS_2"/>
    <property type="match status" value="1"/>
</dbReference>
<comment type="pathway">
    <text evidence="2">Amino-acid biosynthesis; L-lysine biosynthesis via DAP pathway; (S)-tetrahydrodipicolinate from L-aspartate: step 3/4.</text>
</comment>
<dbReference type="Gene3D" id="3.20.20.70">
    <property type="entry name" value="Aldolase class I"/>
    <property type="match status" value="1"/>
</dbReference>
<dbReference type="InterPro" id="IPR005263">
    <property type="entry name" value="DapA"/>
</dbReference>
<dbReference type="PROSITE" id="PS00665">
    <property type="entry name" value="DHDPS_1"/>
    <property type="match status" value="1"/>
</dbReference>
<keyword evidence="5" id="KW-0028">Amino-acid biosynthesis</keyword>
<evidence type="ECO:0000256" key="7">
    <source>
        <dbReference type="ARBA" id="ARBA00023154"/>
    </source>
</evidence>
<evidence type="ECO:0000256" key="10">
    <source>
        <dbReference type="ARBA" id="ARBA00047836"/>
    </source>
</evidence>
<evidence type="ECO:0000256" key="3">
    <source>
        <dbReference type="ARBA" id="ARBA00012086"/>
    </source>
</evidence>
<dbReference type="PANTHER" id="PTHR12128">
    <property type="entry name" value="DIHYDRODIPICOLINATE SYNTHASE"/>
    <property type="match status" value="1"/>
</dbReference>
<evidence type="ECO:0000313" key="11">
    <source>
        <dbReference type="EMBL" id="VAV94141.1"/>
    </source>
</evidence>
<dbReference type="SMART" id="SM01130">
    <property type="entry name" value="DHDPS"/>
    <property type="match status" value="1"/>
</dbReference>
<dbReference type="SUPFAM" id="SSF51569">
    <property type="entry name" value="Aldolase"/>
    <property type="match status" value="1"/>
</dbReference>
<dbReference type="EMBL" id="UOEK01000054">
    <property type="protein sequence ID" value="VAV94141.1"/>
    <property type="molecule type" value="Genomic_DNA"/>
</dbReference>
<evidence type="ECO:0000256" key="6">
    <source>
        <dbReference type="ARBA" id="ARBA00022915"/>
    </source>
</evidence>
<dbReference type="GO" id="GO:0005829">
    <property type="term" value="C:cytosol"/>
    <property type="evidence" value="ECO:0007669"/>
    <property type="project" value="TreeGrafter"/>
</dbReference>
<dbReference type="GO" id="GO:0009089">
    <property type="term" value="P:lysine biosynthetic process via diaminopimelate"/>
    <property type="evidence" value="ECO:0007669"/>
    <property type="project" value="UniProtKB-UniPathway"/>
</dbReference>
<keyword evidence="9" id="KW-0704">Schiff base</keyword>
<dbReference type="HAMAP" id="MF_00418">
    <property type="entry name" value="DapA"/>
    <property type="match status" value="1"/>
</dbReference>
<dbReference type="NCBIfam" id="TIGR00674">
    <property type="entry name" value="dapA"/>
    <property type="match status" value="1"/>
</dbReference>
<comment type="catalytic activity">
    <reaction evidence="10">
        <text>L-aspartate 4-semialdehyde + pyruvate = (2S,4S)-4-hydroxy-2,3,4,5-tetrahydrodipicolinate + H2O + H(+)</text>
        <dbReference type="Rhea" id="RHEA:34171"/>
        <dbReference type="ChEBI" id="CHEBI:15361"/>
        <dbReference type="ChEBI" id="CHEBI:15377"/>
        <dbReference type="ChEBI" id="CHEBI:15378"/>
        <dbReference type="ChEBI" id="CHEBI:67139"/>
        <dbReference type="ChEBI" id="CHEBI:537519"/>
        <dbReference type="EC" id="4.3.3.7"/>
    </reaction>
</comment>
<keyword evidence="8 11" id="KW-0456">Lyase</keyword>
<evidence type="ECO:0000256" key="2">
    <source>
        <dbReference type="ARBA" id="ARBA00005120"/>
    </source>
</evidence>
<dbReference type="GO" id="GO:0019877">
    <property type="term" value="P:diaminopimelate biosynthetic process"/>
    <property type="evidence" value="ECO:0007669"/>
    <property type="project" value="UniProtKB-KW"/>
</dbReference>
<sequence>MNATPTPPFGSVLTAILTPFDKTGAVDYEVFWRLVRHLLENGSDGVVVAGTTGEAPTLSKVEKVALFKTAVEAAAGKGLVVAGTGTYDTAESVEMTQRAAEAGCDGAMAVTPYYSKPPQEGIFQHFRAIADATDLPILVYNIPGRTARLIDTDTMARLADHPRIVAIKDATEDLEYAERQFESIDGQAAVYSGADGFTLDLLRLGSVGVVSVASHLVGNEIRAMIEAFVSGDEAEAQRLDAAMEDVVAALFLEPSPMGLKAAMTSLWGDVGDPRLPLVPASGQTLHKIEVGVRKVVGS</sequence>
<dbReference type="EC" id="4.3.3.7" evidence="3"/>
<organism evidence="11">
    <name type="scientific">hydrothermal vent metagenome</name>
    <dbReference type="NCBI Taxonomy" id="652676"/>
    <lineage>
        <taxon>unclassified sequences</taxon>
        <taxon>metagenomes</taxon>
        <taxon>ecological metagenomes</taxon>
    </lineage>
</organism>
<keyword evidence="7" id="KW-0457">Lysine biosynthesis</keyword>
<name>A0A3B0RSE3_9ZZZZ</name>
<evidence type="ECO:0000256" key="8">
    <source>
        <dbReference type="ARBA" id="ARBA00023239"/>
    </source>
</evidence>
<dbReference type="InterPro" id="IPR020624">
    <property type="entry name" value="Schiff_base-form_aldolases_CS"/>
</dbReference>
<dbReference type="Pfam" id="PF00701">
    <property type="entry name" value="DHDPS"/>
    <property type="match status" value="1"/>
</dbReference>
<dbReference type="PIRSF" id="PIRSF001365">
    <property type="entry name" value="DHDPS"/>
    <property type="match status" value="1"/>
</dbReference>
<evidence type="ECO:0000256" key="9">
    <source>
        <dbReference type="ARBA" id="ARBA00023270"/>
    </source>
</evidence>
<dbReference type="InterPro" id="IPR002220">
    <property type="entry name" value="DapA-like"/>
</dbReference>
<dbReference type="InterPro" id="IPR020625">
    <property type="entry name" value="Schiff_base-form_aldolases_AS"/>
</dbReference>
<proteinExistence type="inferred from homology"/>
<accession>A0A3B0RSE3</accession>
<dbReference type="AlphaFoldDB" id="A0A3B0RSE3"/>
<keyword evidence="4" id="KW-0963">Cytoplasm</keyword>
<comment type="function">
    <text evidence="1">Catalyzes the condensation of (S)-aspartate-beta-semialdehyde [(S)-ASA] and pyruvate to 4-hydroxy-tetrahydrodipicolinate (HTPA).</text>
</comment>
<dbReference type="PRINTS" id="PR00146">
    <property type="entry name" value="DHPICSNTHASE"/>
</dbReference>
<evidence type="ECO:0000256" key="4">
    <source>
        <dbReference type="ARBA" id="ARBA00022490"/>
    </source>
</evidence>
<reference evidence="11" key="1">
    <citation type="submission" date="2018-06" db="EMBL/GenBank/DDBJ databases">
        <authorList>
            <person name="Zhirakovskaya E."/>
        </authorList>
    </citation>
    <scope>NUCLEOTIDE SEQUENCE</scope>
</reference>
<dbReference type="PANTHER" id="PTHR12128:SF66">
    <property type="entry name" value="4-HYDROXY-2-OXOGLUTARATE ALDOLASE, MITOCHONDRIAL"/>
    <property type="match status" value="1"/>
</dbReference>
<dbReference type="InterPro" id="IPR013785">
    <property type="entry name" value="Aldolase_TIM"/>
</dbReference>
<dbReference type="CDD" id="cd00950">
    <property type="entry name" value="DHDPS"/>
    <property type="match status" value="1"/>
</dbReference>
<dbReference type="GO" id="GO:0008840">
    <property type="term" value="F:4-hydroxy-tetrahydrodipicolinate synthase activity"/>
    <property type="evidence" value="ECO:0007669"/>
    <property type="project" value="UniProtKB-EC"/>
</dbReference>
<evidence type="ECO:0000256" key="1">
    <source>
        <dbReference type="ARBA" id="ARBA00003294"/>
    </source>
</evidence>
<keyword evidence="6" id="KW-0220">Diaminopimelate biosynthesis</keyword>
<protein>
    <recommendedName>
        <fullName evidence="3">4-hydroxy-tetrahydrodipicolinate synthase</fullName>
        <ecNumber evidence="3">4.3.3.7</ecNumber>
    </recommendedName>
</protein>
<gene>
    <name evidence="11" type="ORF">MNBD_ACTINO02-340</name>
</gene>
<dbReference type="UniPathway" id="UPA00034">
    <property type="reaction ID" value="UER00017"/>
</dbReference>